<dbReference type="STRING" id="656916.A0A2G7FJ70"/>
<dbReference type="InterPro" id="IPR050814">
    <property type="entry name" value="Myo-inositol_Transporter"/>
</dbReference>
<dbReference type="PANTHER" id="PTHR48020:SF4">
    <property type="entry name" value="SYMPORT, PUTATIVE (AFU_ORTHOLOGUE AFUA_3G11790)-RELATED"/>
    <property type="match status" value="1"/>
</dbReference>
<dbReference type="Proteomes" id="UP000231358">
    <property type="component" value="Unassembled WGS sequence"/>
</dbReference>
<feature type="transmembrane region" description="Helical" evidence="8">
    <location>
        <begin position="452"/>
        <end position="470"/>
    </location>
</feature>
<evidence type="ECO:0000256" key="6">
    <source>
        <dbReference type="ARBA" id="ARBA00023136"/>
    </source>
</evidence>
<evidence type="ECO:0000256" key="8">
    <source>
        <dbReference type="SAM" id="Phobius"/>
    </source>
</evidence>
<dbReference type="PROSITE" id="PS50850">
    <property type="entry name" value="MFS"/>
    <property type="match status" value="1"/>
</dbReference>
<keyword evidence="6 8" id="KW-0472">Membrane</keyword>
<evidence type="ECO:0000313" key="10">
    <source>
        <dbReference type="EMBL" id="PIG80569.1"/>
    </source>
</evidence>
<keyword evidence="3 7" id="KW-0813">Transport</keyword>
<evidence type="ECO:0000256" key="5">
    <source>
        <dbReference type="ARBA" id="ARBA00022989"/>
    </source>
</evidence>
<keyword evidence="4 8" id="KW-0812">Transmembrane</keyword>
<feature type="transmembrane region" description="Helical" evidence="8">
    <location>
        <begin position="491"/>
        <end position="510"/>
    </location>
</feature>
<dbReference type="Gene3D" id="1.20.1250.20">
    <property type="entry name" value="MFS general substrate transporter like domains"/>
    <property type="match status" value="1"/>
</dbReference>
<dbReference type="GO" id="GO:0015798">
    <property type="term" value="P:myo-inositol transport"/>
    <property type="evidence" value="ECO:0007669"/>
    <property type="project" value="UniProtKB-ARBA"/>
</dbReference>
<reference evidence="10 11" key="1">
    <citation type="submission" date="2017-05" db="EMBL/GenBank/DDBJ databases">
        <title>Genome sequence for an aflatoxigenic pathogen of Argentinian peanut, Aspergillus arachidicola.</title>
        <authorList>
            <person name="Moore G."/>
            <person name="Beltz S.B."/>
            <person name="Mack B.M."/>
        </authorList>
    </citation>
    <scope>NUCLEOTIDE SEQUENCE [LARGE SCALE GENOMIC DNA]</scope>
    <source>
        <strain evidence="10 11">CBS 117610</strain>
    </source>
</reference>
<comment type="caution">
    <text evidence="10">The sequence shown here is derived from an EMBL/GenBank/DDBJ whole genome shotgun (WGS) entry which is preliminary data.</text>
</comment>
<feature type="transmembrane region" description="Helical" evidence="8">
    <location>
        <begin position="359"/>
        <end position="381"/>
    </location>
</feature>
<dbReference type="FunFam" id="1.20.1250.20:FF:000474">
    <property type="entry name" value="Sugar transporter, putative"/>
    <property type="match status" value="1"/>
</dbReference>
<dbReference type="GO" id="GO:0015791">
    <property type="term" value="P:polyol transmembrane transport"/>
    <property type="evidence" value="ECO:0007669"/>
    <property type="project" value="UniProtKB-ARBA"/>
</dbReference>
<proteinExistence type="inferred from homology"/>
<feature type="transmembrane region" description="Helical" evidence="8">
    <location>
        <begin position="425"/>
        <end position="446"/>
    </location>
</feature>
<keyword evidence="11" id="KW-1185">Reference proteome</keyword>
<dbReference type="PANTHER" id="PTHR48020">
    <property type="entry name" value="PROTON MYO-INOSITOL COTRANSPORTER"/>
    <property type="match status" value="1"/>
</dbReference>
<comment type="similarity">
    <text evidence="2 7">Belongs to the major facilitator superfamily. Sugar transporter (TC 2.A.1.1) family.</text>
</comment>
<evidence type="ECO:0000259" key="9">
    <source>
        <dbReference type="PROSITE" id="PS50850"/>
    </source>
</evidence>
<keyword evidence="5 8" id="KW-1133">Transmembrane helix</keyword>
<dbReference type="PRINTS" id="PR00171">
    <property type="entry name" value="SUGRTRNSPORT"/>
</dbReference>
<dbReference type="InterPro" id="IPR020846">
    <property type="entry name" value="MFS_dom"/>
</dbReference>
<feature type="transmembrane region" description="Helical" evidence="8">
    <location>
        <begin position="142"/>
        <end position="165"/>
    </location>
</feature>
<gene>
    <name evidence="10" type="ORF">AARAC_003266</name>
</gene>
<protein>
    <recommendedName>
        <fullName evidence="9">Major facilitator superfamily (MFS) profile domain-containing protein</fullName>
    </recommendedName>
</protein>
<dbReference type="GO" id="GO:0022857">
    <property type="term" value="F:transmembrane transporter activity"/>
    <property type="evidence" value="ECO:0007669"/>
    <property type="project" value="InterPro"/>
</dbReference>
<dbReference type="PROSITE" id="PS00217">
    <property type="entry name" value="SUGAR_TRANSPORT_2"/>
    <property type="match status" value="1"/>
</dbReference>
<dbReference type="GO" id="GO:0016020">
    <property type="term" value="C:membrane"/>
    <property type="evidence" value="ECO:0007669"/>
    <property type="project" value="UniProtKB-SubCell"/>
</dbReference>
<dbReference type="InterPro" id="IPR005828">
    <property type="entry name" value="MFS_sugar_transport-like"/>
</dbReference>
<feature type="transmembrane region" description="Helical" evidence="8">
    <location>
        <begin position="264"/>
        <end position="287"/>
    </location>
</feature>
<feature type="transmembrane region" description="Helical" evidence="8">
    <location>
        <begin position="240"/>
        <end position="258"/>
    </location>
</feature>
<feature type="domain" description="Major facilitator superfamily (MFS) profile" evidence="9">
    <location>
        <begin position="102"/>
        <end position="545"/>
    </location>
</feature>
<feature type="transmembrane region" description="Helical" evidence="8">
    <location>
        <begin position="201"/>
        <end position="219"/>
    </location>
</feature>
<dbReference type="Pfam" id="PF00083">
    <property type="entry name" value="Sugar_tr"/>
    <property type="match status" value="1"/>
</dbReference>
<evidence type="ECO:0000256" key="4">
    <source>
        <dbReference type="ARBA" id="ARBA00022692"/>
    </source>
</evidence>
<dbReference type="InterPro" id="IPR003663">
    <property type="entry name" value="Sugar/inositol_transpt"/>
</dbReference>
<sequence length="618" mass="68393">MGRSGSMEEGISEQRLDNVSDEVARIENPLKGISKNDLKAQVRAFVNEHGLTEDTNVFVKGALLAQKPSEYEGIPELDEEDCVALRDEISRKWHQPKALWFTIIVCSIGAAVQGWDQTGSNGANLSFPKAFGIGSDSDHDQWIVGLINAAPTIAQAFMISSGCTVSDPINNLVGRRGAIFIAGIFAFSSCLGSALTQNWPQLFVCRILLGIGMGIKASTTSVYAAENAPARIRGTLTMTWQLYVAFGIFLGFSANLAVVNTGSIAWRLQLGSAFIPAVPLLLSVLFCPESPRWYIKKGRYGDAYASLCKLRFTKVQAARDLYTMHVQYCQEQESLKSSEPTWRRFGQLFTIPRVRRANLAAGTVMLSQQMCGINIISFYSSSVFTDAGVSEKQALWASWGFGVTTFVFAIPALRTIDTFGRRSLLLATFPHMAWTLLAAGLCFLIPGDGSSRLPAIALFIFLFAAVYAPGEGPVCYPYAAEVFPLSHRELGMSWAVFINALGSAVLSLTFPWMKKAFTPTGAFGFYCGLNVIAFIMIFLWVPETKELTLEELDYVFDISTVKFIKYQIKEGIPYFWKRWVLWQRGIKLRPLYDFSETRVVSEVRIGDTTQAKQDKLAT</sequence>
<feature type="transmembrane region" description="Helical" evidence="8">
    <location>
        <begin position="98"/>
        <end position="115"/>
    </location>
</feature>
<evidence type="ECO:0000256" key="7">
    <source>
        <dbReference type="RuleBase" id="RU003346"/>
    </source>
</evidence>
<evidence type="ECO:0000256" key="3">
    <source>
        <dbReference type="ARBA" id="ARBA00022448"/>
    </source>
</evidence>
<evidence type="ECO:0000256" key="2">
    <source>
        <dbReference type="ARBA" id="ARBA00010992"/>
    </source>
</evidence>
<dbReference type="NCBIfam" id="TIGR00879">
    <property type="entry name" value="SP"/>
    <property type="match status" value="1"/>
</dbReference>
<evidence type="ECO:0000313" key="11">
    <source>
        <dbReference type="Proteomes" id="UP000231358"/>
    </source>
</evidence>
<dbReference type="InterPro" id="IPR036259">
    <property type="entry name" value="MFS_trans_sf"/>
</dbReference>
<comment type="subcellular location">
    <subcellularLocation>
        <location evidence="1">Membrane</location>
        <topology evidence="1">Multi-pass membrane protein</topology>
    </subcellularLocation>
</comment>
<feature type="transmembrane region" description="Helical" evidence="8">
    <location>
        <begin position="393"/>
        <end position="413"/>
    </location>
</feature>
<organism evidence="10 11">
    <name type="scientific">Aspergillus arachidicola</name>
    <dbReference type="NCBI Taxonomy" id="656916"/>
    <lineage>
        <taxon>Eukaryota</taxon>
        <taxon>Fungi</taxon>
        <taxon>Dikarya</taxon>
        <taxon>Ascomycota</taxon>
        <taxon>Pezizomycotina</taxon>
        <taxon>Eurotiomycetes</taxon>
        <taxon>Eurotiomycetidae</taxon>
        <taxon>Eurotiales</taxon>
        <taxon>Aspergillaceae</taxon>
        <taxon>Aspergillus</taxon>
        <taxon>Aspergillus subgen. Circumdati</taxon>
    </lineage>
</organism>
<dbReference type="AlphaFoldDB" id="A0A2G7FJ70"/>
<name>A0A2G7FJ70_9EURO</name>
<dbReference type="InterPro" id="IPR005829">
    <property type="entry name" value="Sugar_transporter_CS"/>
</dbReference>
<evidence type="ECO:0000256" key="1">
    <source>
        <dbReference type="ARBA" id="ARBA00004141"/>
    </source>
</evidence>
<dbReference type="SUPFAM" id="SSF103473">
    <property type="entry name" value="MFS general substrate transporter"/>
    <property type="match status" value="1"/>
</dbReference>
<accession>A0A2G7FJ70</accession>
<dbReference type="EMBL" id="NEXV01000609">
    <property type="protein sequence ID" value="PIG80569.1"/>
    <property type="molecule type" value="Genomic_DNA"/>
</dbReference>
<feature type="transmembrane region" description="Helical" evidence="8">
    <location>
        <begin position="177"/>
        <end position="195"/>
    </location>
</feature>
<feature type="transmembrane region" description="Helical" evidence="8">
    <location>
        <begin position="522"/>
        <end position="541"/>
    </location>
</feature>